<dbReference type="CDD" id="cd00118">
    <property type="entry name" value="LysM"/>
    <property type="match status" value="2"/>
</dbReference>
<dbReference type="Pfam" id="PF01476">
    <property type="entry name" value="LysM"/>
    <property type="match status" value="2"/>
</dbReference>
<evidence type="ECO:0000313" key="6">
    <source>
        <dbReference type="Proteomes" id="UP000552097"/>
    </source>
</evidence>
<dbReference type="PROSITE" id="PS51904">
    <property type="entry name" value="GLYCOSYL_HYDROL_F25_2"/>
    <property type="match status" value="1"/>
</dbReference>
<dbReference type="GO" id="GO:0003796">
    <property type="term" value="F:lysozyme activity"/>
    <property type="evidence" value="ECO:0007669"/>
    <property type="project" value="InterPro"/>
</dbReference>
<dbReference type="InterPro" id="IPR018392">
    <property type="entry name" value="LysM"/>
</dbReference>
<dbReference type="AlphaFoldDB" id="A0A7W9LYX8"/>
<feature type="domain" description="LysM" evidence="4">
    <location>
        <begin position="225"/>
        <end position="269"/>
    </location>
</feature>
<dbReference type="SMART" id="SM00257">
    <property type="entry name" value="LysM"/>
    <property type="match status" value="2"/>
</dbReference>
<evidence type="ECO:0000256" key="2">
    <source>
        <dbReference type="ARBA" id="ARBA00022801"/>
    </source>
</evidence>
<proteinExistence type="inferred from homology"/>
<evidence type="ECO:0000256" key="1">
    <source>
        <dbReference type="ARBA" id="ARBA00010646"/>
    </source>
</evidence>
<dbReference type="Gene3D" id="3.20.20.80">
    <property type="entry name" value="Glycosidases"/>
    <property type="match status" value="1"/>
</dbReference>
<dbReference type="Proteomes" id="UP000552097">
    <property type="component" value="Unassembled WGS sequence"/>
</dbReference>
<feature type="domain" description="LysM" evidence="4">
    <location>
        <begin position="274"/>
        <end position="318"/>
    </location>
</feature>
<gene>
    <name evidence="5" type="ORF">F4560_000885</name>
</gene>
<dbReference type="SUPFAM" id="SSF51445">
    <property type="entry name" value="(Trans)glycosidases"/>
    <property type="match status" value="1"/>
</dbReference>
<dbReference type="PANTHER" id="PTHR34135:SF2">
    <property type="entry name" value="LYSOZYME"/>
    <property type="match status" value="1"/>
</dbReference>
<dbReference type="InterPro" id="IPR002053">
    <property type="entry name" value="Glyco_hydro_25"/>
</dbReference>
<dbReference type="InterPro" id="IPR017853">
    <property type="entry name" value="GH"/>
</dbReference>
<dbReference type="GO" id="GO:0009253">
    <property type="term" value="P:peptidoglycan catabolic process"/>
    <property type="evidence" value="ECO:0007669"/>
    <property type="project" value="InterPro"/>
</dbReference>
<dbReference type="SMART" id="SM00641">
    <property type="entry name" value="Glyco_25"/>
    <property type="match status" value="1"/>
</dbReference>
<protein>
    <submittedName>
        <fullName evidence="5">LysM repeat protein</fullName>
    </submittedName>
</protein>
<dbReference type="CDD" id="cd00599">
    <property type="entry name" value="GH25_muramidase"/>
    <property type="match status" value="1"/>
</dbReference>
<dbReference type="Pfam" id="PF01183">
    <property type="entry name" value="Glyco_hydro_25"/>
    <property type="match status" value="1"/>
</dbReference>
<dbReference type="Gene3D" id="3.10.350.10">
    <property type="entry name" value="LysM domain"/>
    <property type="match status" value="2"/>
</dbReference>
<dbReference type="SUPFAM" id="SSF54106">
    <property type="entry name" value="LysM domain"/>
    <property type="match status" value="2"/>
</dbReference>
<dbReference type="EMBL" id="JACHMO010000001">
    <property type="protein sequence ID" value="MBB5801117.1"/>
    <property type="molecule type" value="Genomic_DNA"/>
</dbReference>
<dbReference type="GO" id="GO:0016052">
    <property type="term" value="P:carbohydrate catabolic process"/>
    <property type="evidence" value="ECO:0007669"/>
    <property type="project" value="TreeGrafter"/>
</dbReference>
<keyword evidence="3" id="KW-0326">Glycosidase</keyword>
<dbReference type="GO" id="GO:0016998">
    <property type="term" value="P:cell wall macromolecule catabolic process"/>
    <property type="evidence" value="ECO:0007669"/>
    <property type="project" value="InterPro"/>
</dbReference>
<dbReference type="InterPro" id="IPR018077">
    <property type="entry name" value="Glyco_hydro_fam25_subgr"/>
</dbReference>
<keyword evidence="6" id="KW-1185">Reference proteome</keyword>
<evidence type="ECO:0000313" key="5">
    <source>
        <dbReference type="EMBL" id="MBB5801117.1"/>
    </source>
</evidence>
<dbReference type="PROSITE" id="PS51782">
    <property type="entry name" value="LYSM"/>
    <property type="match status" value="2"/>
</dbReference>
<evidence type="ECO:0000259" key="4">
    <source>
        <dbReference type="PROSITE" id="PS51782"/>
    </source>
</evidence>
<organism evidence="5 6">
    <name type="scientific">Saccharothrix ecbatanensis</name>
    <dbReference type="NCBI Taxonomy" id="1105145"/>
    <lineage>
        <taxon>Bacteria</taxon>
        <taxon>Bacillati</taxon>
        <taxon>Actinomycetota</taxon>
        <taxon>Actinomycetes</taxon>
        <taxon>Pseudonocardiales</taxon>
        <taxon>Pseudonocardiaceae</taxon>
        <taxon>Saccharothrix</taxon>
    </lineage>
</organism>
<comment type="caution">
    <text evidence="5">The sequence shown here is derived from an EMBL/GenBank/DDBJ whole genome shotgun (WGS) entry which is preliminary data.</text>
</comment>
<dbReference type="InterPro" id="IPR036779">
    <property type="entry name" value="LysM_dom_sf"/>
</dbReference>
<dbReference type="PANTHER" id="PTHR34135">
    <property type="entry name" value="LYSOZYME"/>
    <property type="match status" value="1"/>
</dbReference>
<name>A0A7W9LYX8_9PSEU</name>
<keyword evidence="2" id="KW-0378">Hydrolase</keyword>
<sequence>MDYGIDISSWQGSAIGWNAVKGNNISYCSVKVTEGTGYVNPAATAQVDGARGVGIHTGGYHYAHPGDVAGQVAHFVANLNARGLLGSGALWPMLDMEADGFAWDPNDFIAEFVREYRARSGRRELLVYANQHWFTRRLRPDEWADDHVLLWVAHYNGDPGRPYYSHPRLAIHQHSQEGIVPGFTGFVDRNATIGDRRVGSFVLDGAPAPAPTPQPAPPSAPSGWIAYVIQPGDTLSGIAARTGTTVAELASRNGIANPNLIYANNTIQIPGGGERYQIRPGDTLSALAARWGTTVAAIAARNGIANPDHIRAGDWLTRP</sequence>
<accession>A0A7W9LYX8</accession>
<reference evidence="5 6" key="1">
    <citation type="submission" date="2020-08" db="EMBL/GenBank/DDBJ databases">
        <title>Sequencing the genomes of 1000 actinobacteria strains.</title>
        <authorList>
            <person name="Klenk H.-P."/>
        </authorList>
    </citation>
    <scope>NUCLEOTIDE SEQUENCE [LARGE SCALE GENOMIC DNA]</scope>
    <source>
        <strain evidence="5 6">DSM 45486</strain>
    </source>
</reference>
<evidence type="ECO:0000256" key="3">
    <source>
        <dbReference type="ARBA" id="ARBA00023295"/>
    </source>
</evidence>
<comment type="similarity">
    <text evidence="1">Belongs to the glycosyl hydrolase 25 family.</text>
</comment>